<feature type="region of interest" description="Disordered" evidence="1">
    <location>
        <begin position="38"/>
        <end position="62"/>
    </location>
</feature>
<dbReference type="EMBL" id="JABBWG010000004">
    <property type="protein sequence ID" value="KAG1823758.1"/>
    <property type="molecule type" value="Genomic_DNA"/>
</dbReference>
<keyword evidence="4" id="KW-1185">Reference proteome</keyword>
<evidence type="ECO:0000313" key="2">
    <source>
        <dbReference type="EMBL" id="KAG1792720.1"/>
    </source>
</evidence>
<gene>
    <name evidence="3" type="ORF">BJ212DRAFT_1326446</name>
    <name evidence="2" type="ORF">BJ212DRAFT_1416825</name>
</gene>
<dbReference type="EMBL" id="JABBWG010000486">
    <property type="protein sequence ID" value="KAG1792720.1"/>
    <property type="molecule type" value="Genomic_DNA"/>
</dbReference>
<comment type="caution">
    <text evidence="2">The sequence shown here is derived from an EMBL/GenBank/DDBJ whole genome shotgun (WGS) entry which is preliminary data.</text>
</comment>
<reference evidence="2" key="1">
    <citation type="journal article" date="2020" name="New Phytol.">
        <title>Comparative genomics reveals dynamic genome evolution in host specialist ectomycorrhizal fungi.</title>
        <authorList>
            <person name="Lofgren L.A."/>
            <person name="Nguyen N.H."/>
            <person name="Vilgalys R."/>
            <person name="Ruytinx J."/>
            <person name="Liao H.L."/>
            <person name="Branco S."/>
            <person name="Kuo A."/>
            <person name="LaButti K."/>
            <person name="Lipzen A."/>
            <person name="Andreopoulos W."/>
            <person name="Pangilinan J."/>
            <person name="Riley R."/>
            <person name="Hundley H."/>
            <person name="Na H."/>
            <person name="Barry K."/>
            <person name="Grigoriev I.V."/>
            <person name="Stajich J.E."/>
            <person name="Kennedy P.G."/>
        </authorList>
    </citation>
    <scope>NUCLEOTIDE SEQUENCE</scope>
    <source>
        <strain evidence="2">MN1</strain>
    </source>
</reference>
<dbReference type="GeneID" id="64628621"/>
<evidence type="ECO:0000256" key="1">
    <source>
        <dbReference type="SAM" id="MobiDB-lite"/>
    </source>
</evidence>
<evidence type="ECO:0000313" key="3">
    <source>
        <dbReference type="EMBL" id="KAG1823758.1"/>
    </source>
</evidence>
<sequence length="62" mass="7086">MINIIAAKSRYYGRIAPTSHCYHKLSTIDTKYHMHKFRNSQLRGKPGPKESLSGLKPRKATT</sequence>
<name>A0A9P7AN04_9AGAM</name>
<dbReference type="AlphaFoldDB" id="A0A9P7AN04"/>
<evidence type="ECO:0000313" key="4">
    <source>
        <dbReference type="Proteomes" id="UP000807769"/>
    </source>
</evidence>
<dbReference type="Proteomes" id="UP000807769">
    <property type="component" value="Unassembled WGS sequence"/>
</dbReference>
<organism evidence="2 4">
    <name type="scientific">Suillus subaureus</name>
    <dbReference type="NCBI Taxonomy" id="48587"/>
    <lineage>
        <taxon>Eukaryota</taxon>
        <taxon>Fungi</taxon>
        <taxon>Dikarya</taxon>
        <taxon>Basidiomycota</taxon>
        <taxon>Agaricomycotina</taxon>
        <taxon>Agaricomycetes</taxon>
        <taxon>Agaricomycetidae</taxon>
        <taxon>Boletales</taxon>
        <taxon>Suillineae</taxon>
        <taxon>Suillaceae</taxon>
        <taxon>Suillus</taxon>
    </lineage>
</organism>
<accession>A0A9P7AN04</accession>
<protein>
    <submittedName>
        <fullName evidence="2">Uncharacterized protein</fullName>
    </submittedName>
</protein>
<dbReference type="RefSeq" id="XP_041197818.1">
    <property type="nucleotide sequence ID" value="XM_041334604.1"/>
</dbReference>
<proteinExistence type="predicted"/>